<name>A0A8J5MXC5_HOMAM</name>
<proteinExistence type="predicted"/>
<feature type="non-terminal residue" evidence="7">
    <location>
        <position position="217"/>
    </location>
</feature>
<evidence type="ECO:0000256" key="1">
    <source>
        <dbReference type="ARBA" id="ARBA00022714"/>
    </source>
</evidence>
<dbReference type="SUPFAM" id="SSF50022">
    <property type="entry name" value="ISP domain"/>
    <property type="match status" value="1"/>
</dbReference>
<dbReference type="Pfam" id="PF00355">
    <property type="entry name" value="Rieske"/>
    <property type="match status" value="1"/>
</dbReference>
<dbReference type="EMBL" id="JAHLQT010021643">
    <property type="protein sequence ID" value="KAG7167348.1"/>
    <property type="molecule type" value="Genomic_DNA"/>
</dbReference>
<organism evidence="7 8">
    <name type="scientific">Homarus americanus</name>
    <name type="common">American lobster</name>
    <dbReference type="NCBI Taxonomy" id="6706"/>
    <lineage>
        <taxon>Eukaryota</taxon>
        <taxon>Metazoa</taxon>
        <taxon>Ecdysozoa</taxon>
        <taxon>Arthropoda</taxon>
        <taxon>Crustacea</taxon>
        <taxon>Multicrustacea</taxon>
        <taxon>Malacostraca</taxon>
        <taxon>Eumalacostraca</taxon>
        <taxon>Eucarida</taxon>
        <taxon>Decapoda</taxon>
        <taxon>Pleocyemata</taxon>
        <taxon>Astacidea</taxon>
        <taxon>Nephropoidea</taxon>
        <taxon>Nephropidae</taxon>
        <taxon>Homarus</taxon>
    </lineage>
</organism>
<dbReference type="Proteomes" id="UP000747542">
    <property type="component" value="Unassembled WGS sequence"/>
</dbReference>
<keyword evidence="2" id="KW-0479">Metal-binding</keyword>
<evidence type="ECO:0000313" key="7">
    <source>
        <dbReference type="EMBL" id="KAG7167348.1"/>
    </source>
</evidence>
<feature type="region of interest" description="Disordered" evidence="5">
    <location>
        <begin position="26"/>
        <end position="45"/>
    </location>
</feature>
<reference evidence="7" key="1">
    <citation type="journal article" date="2021" name="Sci. Adv.">
        <title>The American lobster genome reveals insights on longevity, neural, and immune adaptations.</title>
        <authorList>
            <person name="Polinski J.M."/>
            <person name="Zimin A.V."/>
            <person name="Clark K.F."/>
            <person name="Kohn A.B."/>
            <person name="Sadowski N."/>
            <person name="Timp W."/>
            <person name="Ptitsyn A."/>
            <person name="Khanna P."/>
            <person name="Romanova D.Y."/>
            <person name="Williams P."/>
            <person name="Greenwood S.J."/>
            <person name="Moroz L.L."/>
            <person name="Walt D.R."/>
            <person name="Bodnar A.G."/>
        </authorList>
    </citation>
    <scope>NUCLEOTIDE SEQUENCE</scope>
    <source>
        <strain evidence="7">GMGI-L3</strain>
    </source>
</reference>
<gene>
    <name evidence="7" type="primary">Rfesd-L</name>
    <name evidence="7" type="ORF">Hamer_G012790</name>
</gene>
<feature type="domain" description="Rieske" evidence="6">
    <location>
        <begin position="90"/>
        <end position="202"/>
    </location>
</feature>
<dbReference type="Gene3D" id="2.102.10.10">
    <property type="entry name" value="Rieske [2Fe-2S] iron-sulphur domain"/>
    <property type="match status" value="1"/>
</dbReference>
<evidence type="ECO:0000313" key="8">
    <source>
        <dbReference type="Proteomes" id="UP000747542"/>
    </source>
</evidence>
<evidence type="ECO:0000259" key="6">
    <source>
        <dbReference type="PROSITE" id="PS51296"/>
    </source>
</evidence>
<dbReference type="PROSITE" id="PS51296">
    <property type="entry name" value="RIESKE"/>
    <property type="match status" value="1"/>
</dbReference>
<evidence type="ECO:0000256" key="4">
    <source>
        <dbReference type="ARBA" id="ARBA00023014"/>
    </source>
</evidence>
<dbReference type="GO" id="GO:0046872">
    <property type="term" value="F:metal ion binding"/>
    <property type="evidence" value="ECO:0007669"/>
    <property type="project" value="UniProtKB-KW"/>
</dbReference>
<keyword evidence="8" id="KW-1185">Reference proteome</keyword>
<evidence type="ECO:0000256" key="2">
    <source>
        <dbReference type="ARBA" id="ARBA00022723"/>
    </source>
</evidence>
<accession>A0A8J5MXC5</accession>
<comment type="caution">
    <text evidence="7">The sequence shown here is derived from an EMBL/GenBank/DDBJ whole genome shotgun (WGS) entry which is preliminary data.</text>
</comment>
<protein>
    <submittedName>
        <fullName evidence="7">Rieske domain-containing protein-like</fullName>
    </submittedName>
</protein>
<evidence type="ECO:0000256" key="5">
    <source>
        <dbReference type="SAM" id="MobiDB-lite"/>
    </source>
</evidence>
<sequence>GNFVTTRVIFEGESRELLATRPGNITKQGARSDLTTASPNLPQSSRNYNMTAQQEKLYFPVDNVTLYDLFDWKKESTWREKLSGQTLTCWHDHAFTDPPKFKSCRPAIMTATRVKVNGHELALFRFGNTVCAIDEKCPHAGGPLHAGDIEELPNHTVCVRCPYHRWAFSLRDGKCKEPDFHGKLFAKVYPVKVDLCKGQIKVGFDSFHPSCFQDCIE</sequence>
<dbReference type="AlphaFoldDB" id="A0A8J5MXC5"/>
<keyword evidence="3" id="KW-0408">Iron</keyword>
<keyword evidence="1" id="KW-0001">2Fe-2S</keyword>
<dbReference type="InterPro" id="IPR036922">
    <property type="entry name" value="Rieske_2Fe-2S_sf"/>
</dbReference>
<dbReference type="InterPro" id="IPR017941">
    <property type="entry name" value="Rieske_2Fe-2S"/>
</dbReference>
<dbReference type="PANTHER" id="PTHR21496">
    <property type="entry name" value="FERREDOXIN-RELATED"/>
    <property type="match status" value="1"/>
</dbReference>
<dbReference type="PANTHER" id="PTHR21496:SF25">
    <property type="entry name" value="RIESKE DOMAIN-CONTAINING PROTEIN"/>
    <property type="match status" value="1"/>
</dbReference>
<dbReference type="GO" id="GO:0051537">
    <property type="term" value="F:2 iron, 2 sulfur cluster binding"/>
    <property type="evidence" value="ECO:0007669"/>
    <property type="project" value="UniProtKB-KW"/>
</dbReference>
<keyword evidence="4" id="KW-0411">Iron-sulfur</keyword>
<evidence type="ECO:0000256" key="3">
    <source>
        <dbReference type="ARBA" id="ARBA00023004"/>
    </source>
</evidence>